<sequence length="1247" mass="137121">MASHHNGQFEDPSSDSFHHDGRSPLPPIVAPRLQGIGLGAGAHNDGAPQHHHPSHVPYGMNSAAAAAAGYHHAPPQAHPSSLGGGGYFSHHSAASYDQGLAAAMAAAQQQQQHHPLNVDPHLIMSASIPRHRHHHNPPPPMYPPYHHRPSPQPEPIVGATIGDTNPALMGRNNNNKRTTPSPRPRQAAAGSSSGSGDWQYHRDYMNSRGGSSSMPLPPKVSRGDDDTASPYARSSNDSSPPAAAAGTRPLPRDETTSTPAANPANNGSGRNTNPTQRNPRTPFSGERNNSYKDRTRIGEPHSLSSLAAAQASAGVDTTTPTSPSNRTVGRTAKLPVFSNGRPELPPPRWYDAYVPLGVEEDKYYLSELQCILRVDFVEAFGTTQTDIVLPVHGRNKPIALGQVGLRCRHCKDLNSLDRAHHAVAYPSFISGVYNSVQQMFRLHFDNCERVPNDLKKRVKSLKDSTSNRGGRKQYWQDSAKRIGLVDTSFGIHFGRDPADPLPPLGGVRDPVTMEPIDEDDPYELGIVKSSVASDGDPIKIDFLAGQEVTEPEYYPLVTPEDRPLITDYLYLALEQMQPCNLMDADRVGCYKGRRTGFPGLACKHCVGQAGCGRYFPASEASLSQTTTSQTVVNHVRNCRRCPIEIREELELMKRSKNGPDYKKQQGHSGDNKPKHGGRKVFFHRLWCRIQRIPLPKTYASGEIDSKPSPEISTGATTPQFTNPTKKRKSLGSEDDNSSRYSVDDSKAISMPKETYDSDFCYSADRARREEEETMEMEDDTGAGDFDMEDAPIHPTATTLSNVDSPPPVTKPVELMPGMWSGAVALTKPDDVYWLSEQDCYLRQELIQFFTAEKDDVASGSAVEVGQAGIRCVWCARNVMREARLKNHACFPKAINSIQEDAADLKRRHILLCKSIPDDLLQKFKAMNSVGVHSVWAKGGGDVALYWIDSAKEAGLKESDDHAGLEFFRDPTGLSPADLLVMEKTTNKPTGSELVLAEDRKMCTDLMVLVLKQFRVCHFQTSDKRSGPNARSKDRPLGFAGMKCIYCERKKYFPITEKKLGETTNLMATHVSNCSTPLDVKASLAYLQHRALVEKSELAPQWKSAFFRVVWARLHNHTTDEKEYLAVTSAESHDPLPRKHSPRKSPEKKSYYEAAESYENEEEYQEGDHAATNGSFEEHNNEEQAANPEMSSMNHLIKAAAIWLCEKDADDEARSRAGGGRGSAQATRPSGRGRGGRGRGGRGRGRGG</sequence>
<dbReference type="AlphaFoldDB" id="B5YNL4"/>
<feature type="compositionally biased region" description="Low complexity" evidence="1">
    <location>
        <begin position="302"/>
        <end position="313"/>
    </location>
</feature>
<feature type="region of interest" description="Disordered" evidence="1">
    <location>
        <begin position="1126"/>
        <end position="1189"/>
    </location>
</feature>
<keyword evidence="3" id="KW-1185">Reference proteome</keyword>
<protein>
    <submittedName>
        <fullName evidence="2">Uncharacterized protein</fullName>
    </submittedName>
</protein>
<feature type="compositionally biased region" description="Polar residues" evidence="1">
    <location>
        <begin position="171"/>
        <end position="180"/>
    </location>
</feature>
<dbReference type="GO" id="GO:0032040">
    <property type="term" value="C:small-subunit processome"/>
    <property type="evidence" value="ECO:0000318"/>
    <property type="project" value="GO_Central"/>
</dbReference>
<name>B5YNL4_THAPS</name>
<feature type="compositionally biased region" description="Low complexity" evidence="1">
    <location>
        <begin position="187"/>
        <end position="196"/>
    </location>
</feature>
<dbReference type="EMBL" id="CP001160">
    <property type="protein sequence ID" value="ACI65008.1"/>
    <property type="molecule type" value="Genomic_DNA"/>
</dbReference>
<feature type="compositionally biased region" description="Polar residues" evidence="1">
    <location>
        <begin position="710"/>
        <end position="723"/>
    </location>
</feature>
<evidence type="ECO:0000313" key="2">
    <source>
        <dbReference type="EMBL" id="ACI65008.1"/>
    </source>
</evidence>
<dbReference type="GO" id="GO:0008649">
    <property type="term" value="F:rRNA methyltransferase activity"/>
    <property type="evidence" value="ECO:0000318"/>
    <property type="project" value="GO_Central"/>
</dbReference>
<dbReference type="GO" id="GO:0003723">
    <property type="term" value="F:RNA binding"/>
    <property type="evidence" value="ECO:0000318"/>
    <property type="project" value="GO_Central"/>
</dbReference>
<reference evidence="2 3" key="2">
    <citation type="journal article" date="2008" name="Nature">
        <title>The Phaeodactylum genome reveals the evolutionary history of diatom genomes.</title>
        <authorList>
            <person name="Bowler C."/>
            <person name="Allen A.E."/>
            <person name="Badger J.H."/>
            <person name="Grimwood J."/>
            <person name="Jabbari K."/>
            <person name="Kuo A."/>
            <person name="Maheswari U."/>
            <person name="Martens C."/>
            <person name="Maumus F."/>
            <person name="Otillar R.P."/>
            <person name="Rayko E."/>
            <person name="Salamov A."/>
            <person name="Vandepoele K."/>
            <person name="Beszteri B."/>
            <person name="Gruber A."/>
            <person name="Heijde M."/>
            <person name="Katinka M."/>
            <person name="Mock T."/>
            <person name="Valentin K."/>
            <person name="Verret F."/>
            <person name="Berges J.A."/>
            <person name="Brownlee C."/>
            <person name="Cadoret J.P."/>
            <person name="Chiovitti A."/>
            <person name="Choi C.J."/>
            <person name="Coesel S."/>
            <person name="De Martino A."/>
            <person name="Detter J.C."/>
            <person name="Durkin C."/>
            <person name="Falciatore A."/>
            <person name="Fournet J."/>
            <person name="Haruta M."/>
            <person name="Huysman M.J."/>
            <person name="Jenkins B.D."/>
            <person name="Jiroutova K."/>
            <person name="Jorgensen R.E."/>
            <person name="Joubert Y."/>
            <person name="Kaplan A."/>
            <person name="Kroger N."/>
            <person name="Kroth P.G."/>
            <person name="La Roche J."/>
            <person name="Lindquist E."/>
            <person name="Lommer M."/>
            <person name="Martin-Jezequel V."/>
            <person name="Lopez P.J."/>
            <person name="Lucas S."/>
            <person name="Mangogna M."/>
            <person name="McGinnis K."/>
            <person name="Medlin L.K."/>
            <person name="Montsant A."/>
            <person name="Oudot-Le Secq M.P."/>
            <person name="Napoli C."/>
            <person name="Obornik M."/>
            <person name="Parker M.S."/>
            <person name="Petit J.L."/>
            <person name="Porcel B.M."/>
            <person name="Poulsen N."/>
            <person name="Robison M."/>
            <person name="Rychlewski L."/>
            <person name="Rynearson T.A."/>
            <person name="Schmutz J."/>
            <person name="Shapiro H."/>
            <person name="Siaut M."/>
            <person name="Stanley M."/>
            <person name="Sussman M.R."/>
            <person name="Taylor A.R."/>
            <person name="Vardi A."/>
            <person name="von Dassow P."/>
            <person name="Vyverman W."/>
            <person name="Willis A."/>
            <person name="Wyrwicz L.S."/>
            <person name="Rokhsar D.S."/>
            <person name="Weissenbach J."/>
            <person name="Armbrust E.V."/>
            <person name="Green B.R."/>
            <person name="Van de Peer Y."/>
            <person name="Grigoriev I.V."/>
        </authorList>
    </citation>
    <scope>NUCLEOTIDE SEQUENCE [LARGE SCALE GENOMIC DNA]</scope>
    <source>
        <strain evidence="2 3">CCMP1335</strain>
    </source>
</reference>
<reference evidence="2 3" key="1">
    <citation type="journal article" date="2004" name="Science">
        <title>The genome of the diatom Thalassiosira pseudonana: ecology, evolution, and metabolism.</title>
        <authorList>
            <person name="Armbrust E.V."/>
            <person name="Berges J.A."/>
            <person name="Bowler C."/>
            <person name="Green B.R."/>
            <person name="Martinez D."/>
            <person name="Putnam N.H."/>
            <person name="Zhou S."/>
            <person name="Allen A.E."/>
            <person name="Apt K.E."/>
            <person name="Bechner M."/>
            <person name="Brzezinski M.A."/>
            <person name="Chaal B.K."/>
            <person name="Chiovitti A."/>
            <person name="Davis A.K."/>
            <person name="Demarest M.S."/>
            <person name="Detter J.C."/>
            <person name="Glavina T."/>
            <person name="Goodstein D."/>
            <person name="Hadi M.Z."/>
            <person name="Hellsten U."/>
            <person name="Hildebrand M."/>
            <person name="Jenkins B.D."/>
            <person name="Jurka J."/>
            <person name="Kapitonov V.V."/>
            <person name="Kroger N."/>
            <person name="Lau W.W."/>
            <person name="Lane T.W."/>
            <person name="Larimer F.W."/>
            <person name="Lippmeier J.C."/>
            <person name="Lucas S."/>
            <person name="Medina M."/>
            <person name="Montsant A."/>
            <person name="Obornik M."/>
            <person name="Parker M.S."/>
            <person name="Palenik B."/>
            <person name="Pazour G.J."/>
            <person name="Richardson P.M."/>
            <person name="Rynearson T.A."/>
            <person name="Saito M.A."/>
            <person name="Schwartz D.C."/>
            <person name="Thamatrakoln K."/>
            <person name="Valentin K."/>
            <person name="Vardi A."/>
            <person name="Wilkerson F.P."/>
            <person name="Rokhsar D.S."/>
        </authorList>
    </citation>
    <scope>NUCLEOTIDE SEQUENCE [LARGE SCALE GENOMIC DNA]</scope>
    <source>
        <strain evidence="2 3">CCMP1335</strain>
    </source>
</reference>
<dbReference type="OMA" id="LACKHCV"/>
<dbReference type="Proteomes" id="UP000001449">
    <property type="component" value="Chromosome 7"/>
</dbReference>
<accession>B5YNL4</accession>
<dbReference type="GO" id="GO:0000494">
    <property type="term" value="P:box C/D sno(s)RNA 3'-end processing"/>
    <property type="evidence" value="ECO:0000318"/>
    <property type="project" value="GO_Central"/>
</dbReference>
<dbReference type="GO" id="GO:1990259">
    <property type="term" value="F:histone H2AQ104 methyltransferase activity"/>
    <property type="evidence" value="ECO:0000318"/>
    <property type="project" value="GO_Central"/>
</dbReference>
<feature type="compositionally biased region" description="Basic and acidic residues" evidence="1">
    <location>
        <begin position="656"/>
        <end position="673"/>
    </location>
</feature>
<dbReference type="RefSeq" id="XP_002296291.1">
    <property type="nucleotide sequence ID" value="XM_002296255.1"/>
</dbReference>
<feature type="compositionally biased region" description="Basic residues" evidence="1">
    <location>
        <begin position="1233"/>
        <end position="1247"/>
    </location>
</feature>
<evidence type="ECO:0000256" key="1">
    <source>
        <dbReference type="SAM" id="MobiDB-lite"/>
    </source>
</evidence>
<dbReference type="PANTHER" id="PTHR10335">
    <property type="entry name" value="RRNA 2-O-METHYLTRANSFERASE FIBRILLARIN"/>
    <property type="match status" value="1"/>
</dbReference>
<dbReference type="GO" id="GO:0031428">
    <property type="term" value="C:box C/D methylation guide snoRNP complex"/>
    <property type="evidence" value="ECO:0000318"/>
    <property type="project" value="GO_Central"/>
</dbReference>
<dbReference type="eggNOG" id="ENOG502SJ6T">
    <property type="taxonomic scope" value="Eukaryota"/>
</dbReference>
<feature type="region of interest" description="Disordered" evidence="1">
    <location>
        <begin position="1209"/>
        <end position="1247"/>
    </location>
</feature>
<feature type="region of interest" description="Disordered" evidence="1">
    <location>
        <begin position="698"/>
        <end position="747"/>
    </location>
</feature>
<dbReference type="KEGG" id="tps:THAPS_23572"/>
<organism evidence="2 3">
    <name type="scientific">Thalassiosira pseudonana</name>
    <name type="common">Marine diatom</name>
    <name type="synonym">Cyclotella nana</name>
    <dbReference type="NCBI Taxonomy" id="35128"/>
    <lineage>
        <taxon>Eukaryota</taxon>
        <taxon>Sar</taxon>
        <taxon>Stramenopiles</taxon>
        <taxon>Ochrophyta</taxon>
        <taxon>Bacillariophyta</taxon>
        <taxon>Coscinodiscophyceae</taxon>
        <taxon>Thalassiosirophycidae</taxon>
        <taxon>Thalassiosirales</taxon>
        <taxon>Thalassiosiraceae</taxon>
        <taxon>Thalassiosira</taxon>
    </lineage>
</organism>
<feature type="compositionally biased region" description="Polar residues" evidence="1">
    <location>
        <begin position="256"/>
        <end position="281"/>
    </location>
</feature>
<dbReference type="PANTHER" id="PTHR10335:SF17">
    <property type="entry name" value="FIBRILLARIN"/>
    <property type="match status" value="1"/>
</dbReference>
<dbReference type="GO" id="GO:0031167">
    <property type="term" value="P:rRNA methylation"/>
    <property type="evidence" value="ECO:0000318"/>
    <property type="project" value="GO_Central"/>
</dbReference>
<proteinExistence type="predicted"/>
<dbReference type="HOGENOM" id="CLU_266152_0_0_1"/>
<dbReference type="GO" id="GO:0005730">
    <property type="term" value="C:nucleolus"/>
    <property type="evidence" value="ECO:0000318"/>
    <property type="project" value="GO_Central"/>
</dbReference>
<evidence type="ECO:0000313" key="3">
    <source>
        <dbReference type="Proteomes" id="UP000001449"/>
    </source>
</evidence>
<feature type="region of interest" description="Disordered" evidence="1">
    <location>
        <begin position="656"/>
        <end position="677"/>
    </location>
</feature>
<feature type="compositionally biased region" description="Acidic residues" evidence="1">
    <location>
        <begin position="1155"/>
        <end position="1164"/>
    </location>
</feature>
<dbReference type="STRING" id="35128.B5YNL4"/>
<feature type="region of interest" description="Disordered" evidence="1">
    <location>
        <begin position="129"/>
        <end position="340"/>
    </location>
</feature>
<dbReference type="GeneID" id="7450708"/>
<gene>
    <name evidence="2" type="ORF">THAPS_23572</name>
</gene>
<feature type="compositionally biased region" description="Basic and acidic residues" evidence="1">
    <location>
        <begin position="289"/>
        <end position="299"/>
    </location>
</feature>
<feature type="compositionally biased region" description="Low complexity" evidence="1">
    <location>
        <begin position="232"/>
        <end position="245"/>
    </location>
</feature>
<dbReference type="InParanoid" id="B5YNL4"/>
<dbReference type="PaxDb" id="35128-Thaps23572"/>
<feature type="region of interest" description="Disordered" evidence="1">
    <location>
        <begin position="1"/>
        <end position="59"/>
    </location>
</feature>
<feature type="compositionally biased region" description="Polar residues" evidence="1">
    <location>
        <begin position="315"/>
        <end position="328"/>
    </location>
</feature>